<feature type="compositionally biased region" description="Basic and acidic residues" evidence="1">
    <location>
        <begin position="85"/>
        <end position="102"/>
    </location>
</feature>
<dbReference type="EMBL" id="AMZH03030847">
    <property type="protein sequence ID" value="RRT32738.1"/>
    <property type="molecule type" value="Genomic_DNA"/>
</dbReference>
<evidence type="ECO:0000313" key="3">
    <source>
        <dbReference type="Proteomes" id="UP000287651"/>
    </source>
</evidence>
<feature type="region of interest" description="Disordered" evidence="1">
    <location>
        <begin position="85"/>
        <end position="104"/>
    </location>
</feature>
<gene>
    <name evidence="2" type="ORF">B296_00057535</name>
</gene>
<reference evidence="2 3" key="1">
    <citation type="journal article" date="2014" name="Agronomy (Basel)">
        <title>A Draft Genome Sequence for Ensete ventricosum, the Drought-Tolerant Tree Against Hunger.</title>
        <authorList>
            <person name="Harrison J."/>
            <person name="Moore K.A."/>
            <person name="Paszkiewicz K."/>
            <person name="Jones T."/>
            <person name="Grant M."/>
            <person name="Ambacheew D."/>
            <person name="Muzemil S."/>
            <person name="Studholme D.J."/>
        </authorList>
    </citation>
    <scope>NUCLEOTIDE SEQUENCE [LARGE SCALE GENOMIC DNA]</scope>
</reference>
<sequence>MYHPYQSSIGSICTTNTVQYASVRSSCWPSVEASGGTSLLEGDPEPLARVPLLWGPLKSKQAYTPTTGVGRFRLSPQNLCPWGGCRRDDGGEDAQEKEKGPGDHCVPTIGLLDAHPSEAGSKTLDLVINTGEAT</sequence>
<comment type="caution">
    <text evidence="2">The sequence shown here is derived from an EMBL/GenBank/DDBJ whole genome shotgun (WGS) entry which is preliminary data.</text>
</comment>
<name>A0A426WZU5_ENSVE</name>
<proteinExistence type="predicted"/>
<dbReference type="Proteomes" id="UP000287651">
    <property type="component" value="Unassembled WGS sequence"/>
</dbReference>
<evidence type="ECO:0000256" key="1">
    <source>
        <dbReference type="SAM" id="MobiDB-lite"/>
    </source>
</evidence>
<evidence type="ECO:0000313" key="2">
    <source>
        <dbReference type="EMBL" id="RRT32738.1"/>
    </source>
</evidence>
<protein>
    <submittedName>
        <fullName evidence="2">Uncharacterized protein</fullName>
    </submittedName>
</protein>
<dbReference type="AlphaFoldDB" id="A0A426WZU5"/>
<accession>A0A426WZU5</accession>
<organism evidence="2 3">
    <name type="scientific">Ensete ventricosum</name>
    <name type="common">Abyssinian banana</name>
    <name type="synonym">Musa ensete</name>
    <dbReference type="NCBI Taxonomy" id="4639"/>
    <lineage>
        <taxon>Eukaryota</taxon>
        <taxon>Viridiplantae</taxon>
        <taxon>Streptophyta</taxon>
        <taxon>Embryophyta</taxon>
        <taxon>Tracheophyta</taxon>
        <taxon>Spermatophyta</taxon>
        <taxon>Magnoliopsida</taxon>
        <taxon>Liliopsida</taxon>
        <taxon>Zingiberales</taxon>
        <taxon>Musaceae</taxon>
        <taxon>Ensete</taxon>
    </lineage>
</organism>